<gene>
    <name evidence="3" type="ORF">HYH03_005249</name>
</gene>
<evidence type="ECO:0000256" key="1">
    <source>
        <dbReference type="SAM" id="MobiDB-lite"/>
    </source>
</evidence>
<protein>
    <submittedName>
        <fullName evidence="3">Uncharacterized protein</fullName>
    </submittedName>
</protein>
<feature type="transmembrane region" description="Helical" evidence="2">
    <location>
        <begin position="21"/>
        <end position="38"/>
    </location>
</feature>
<evidence type="ECO:0000313" key="3">
    <source>
        <dbReference type="EMBL" id="KAG2496845.1"/>
    </source>
</evidence>
<feature type="region of interest" description="Disordered" evidence="1">
    <location>
        <begin position="52"/>
        <end position="71"/>
    </location>
</feature>
<keyword evidence="2" id="KW-0812">Transmembrane</keyword>
<sequence>MTKVFEPTQRGFVRHAKAVRWTAGAMVLGAWVGIYFAARGTYYGFVNRPPPDDFEDMGDAPSTQGDVRQGR</sequence>
<evidence type="ECO:0000256" key="2">
    <source>
        <dbReference type="SAM" id="Phobius"/>
    </source>
</evidence>
<reference evidence="3" key="1">
    <citation type="journal article" date="2020" name="bioRxiv">
        <title>Comparative genomics of Chlamydomonas.</title>
        <authorList>
            <person name="Craig R.J."/>
            <person name="Hasan A.R."/>
            <person name="Ness R.W."/>
            <person name="Keightley P.D."/>
        </authorList>
    </citation>
    <scope>NUCLEOTIDE SEQUENCE</scope>
    <source>
        <strain evidence="3">CCAP 11/70</strain>
    </source>
</reference>
<name>A0A835Y631_9CHLO</name>
<dbReference type="AlphaFoldDB" id="A0A835Y631"/>
<keyword evidence="2" id="KW-1133">Transmembrane helix</keyword>
<keyword evidence="4" id="KW-1185">Reference proteome</keyword>
<dbReference type="Proteomes" id="UP000612055">
    <property type="component" value="Unassembled WGS sequence"/>
</dbReference>
<organism evidence="3 4">
    <name type="scientific">Edaphochlamys debaryana</name>
    <dbReference type="NCBI Taxonomy" id="47281"/>
    <lineage>
        <taxon>Eukaryota</taxon>
        <taxon>Viridiplantae</taxon>
        <taxon>Chlorophyta</taxon>
        <taxon>core chlorophytes</taxon>
        <taxon>Chlorophyceae</taxon>
        <taxon>CS clade</taxon>
        <taxon>Chlamydomonadales</taxon>
        <taxon>Chlamydomonadales incertae sedis</taxon>
        <taxon>Edaphochlamys</taxon>
    </lineage>
</organism>
<dbReference type="EMBL" id="JAEHOE010000017">
    <property type="protein sequence ID" value="KAG2496845.1"/>
    <property type="molecule type" value="Genomic_DNA"/>
</dbReference>
<feature type="compositionally biased region" description="Polar residues" evidence="1">
    <location>
        <begin position="61"/>
        <end position="71"/>
    </location>
</feature>
<accession>A0A835Y631</accession>
<keyword evidence="2" id="KW-0472">Membrane</keyword>
<proteinExistence type="predicted"/>
<evidence type="ECO:0000313" key="4">
    <source>
        <dbReference type="Proteomes" id="UP000612055"/>
    </source>
</evidence>
<comment type="caution">
    <text evidence="3">The sequence shown here is derived from an EMBL/GenBank/DDBJ whole genome shotgun (WGS) entry which is preliminary data.</text>
</comment>